<feature type="transmembrane region" description="Helical" evidence="1">
    <location>
        <begin position="77"/>
        <end position="93"/>
    </location>
</feature>
<organism evidence="2 3">
    <name type="scientific">Psychroserpens burtonensis</name>
    <dbReference type="NCBI Taxonomy" id="49278"/>
    <lineage>
        <taxon>Bacteria</taxon>
        <taxon>Pseudomonadati</taxon>
        <taxon>Bacteroidota</taxon>
        <taxon>Flavobacteriia</taxon>
        <taxon>Flavobacteriales</taxon>
        <taxon>Flavobacteriaceae</taxon>
        <taxon>Psychroserpens</taxon>
    </lineage>
</organism>
<dbReference type="RefSeq" id="WP_147231307.1">
    <property type="nucleotide sequence ID" value="NZ_VOSB01000006.1"/>
</dbReference>
<gene>
    <name evidence="2" type="ORF">ES692_05455</name>
</gene>
<dbReference type="STRING" id="1123037.GCA_000425305_02649"/>
<comment type="caution">
    <text evidence="2">The sequence shown here is derived from an EMBL/GenBank/DDBJ whole genome shotgun (WGS) entry which is preliminary data.</text>
</comment>
<proteinExistence type="predicted"/>
<dbReference type="AlphaFoldDB" id="A0A5C7B911"/>
<keyword evidence="1" id="KW-0812">Transmembrane</keyword>
<keyword evidence="1" id="KW-1133">Transmembrane helix</keyword>
<protein>
    <submittedName>
        <fullName evidence="2">Uncharacterized protein</fullName>
    </submittedName>
</protein>
<sequence length="94" mass="10114">MKNKNTTIGIVTGLICSIVGLILVLLFFGKGNSLNDSLQIALNQGVFTKLMSMGAILNLGAFFLFLKQEQDSRAQGVLIATVVVAITTLIIRFI</sequence>
<keyword evidence="1" id="KW-0472">Membrane</keyword>
<reference evidence="2 3" key="1">
    <citation type="submission" date="2019-08" db="EMBL/GenBank/DDBJ databases">
        <title>Genome of Psychroserpens burtonensis ACAM 167.</title>
        <authorList>
            <person name="Bowman J.P."/>
        </authorList>
    </citation>
    <scope>NUCLEOTIDE SEQUENCE [LARGE SCALE GENOMIC DNA]</scope>
    <source>
        <strain evidence="2 3">ACAM 167</strain>
    </source>
</reference>
<evidence type="ECO:0000313" key="2">
    <source>
        <dbReference type="EMBL" id="TXE18896.1"/>
    </source>
</evidence>
<dbReference type="OrthoDB" id="1362378at2"/>
<accession>A0A5C7B911</accession>
<evidence type="ECO:0000256" key="1">
    <source>
        <dbReference type="SAM" id="Phobius"/>
    </source>
</evidence>
<evidence type="ECO:0000313" key="3">
    <source>
        <dbReference type="Proteomes" id="UP000321938"/>
    </source>
</evidence>
<feature type="transmembrane region" description="Helical" evidence="1">
    <location>
        <begin position="40"/>
        <end position="65"/>
    </location>
</feature>
<dbReference type="Proteomes" id="UP000321938">
    <property type="component" value="Unassembled WGS sequence"/>
</dbReference>
<name>A0A5C7B911_9FLAO</name>
<feature type="transmembrane region" description="Helical" evidence="1">
    <location>
        <begin position="7"/>
        <end position="28"/>
    </location>
</feature>
<keyword evidence="3" id="KW-1185">Reference proteome</keyword>
<dbReference type="EMBL" id="VOSB01000006">
    <property type="protein sequence ID" value="TXE18896.1"/>
    <property type="molecule type" value="Genomic_DNA"/>
</dbReference>